<sequence length="51" mass="5199">MKIDAAGTEDPKAFLSALGIEIDAATEAVLQKKLASATNGQQAAAIVHFDG</sequence>
<organism evidence="1 2">
    <name type="scientific">Sphingomonas kyeonggiensis</name>
    <dbReference type="NCBI Taxonomy" id="1268553"/>
    <lineage>
        <taxon>Bacteria</taxon>
        <taxon>Pseudomonadati</taxon>
        <taxon>Pseudomonadota</taxon>
        <taxon>Alphaproteobacteria</taxon>
        <taxon>Sphingomonadales</taxon>
        <taxon>Sphingomonadaceae</taxon>
        <taxon>Sphingomonas</taxon>
    </lineage>
</organism>
<gene>
    <name evidence="1" type="ORF">GGR46_000341</name>
</gene>
<dbReference type="Proteomes" id="UP000557392">
    <property type="component" value="Unassembled WGS sequence"/>
</dbReference>
<dbReference type="EMBL" id="JACIEH010000001">
    <property type="protein sequence ID" value="MBB4096808.1"/>
    <property type="molecule type" value="Genomic_DNA"/>
</dbReference>
<evidence type="ECO:0000313" key="2">
    <source>
        <dbReference type="Proteomes" id="UP000557392"/>
    </source>
</evidence>
<accession>A0A7W6JNZ5</accession>
<protein>
    <submittedName>
        <fullName evidence="1">Uncharacterized protein</fullName>
    </submittedName>
</protein>
<dbReference type="RefSeq" id="WP_183993973.1">
    <property type="nucleotide sequence ID" value="NZ_JACIEH010000001.1"/>
</dbReference>
<dbReference type="AlphaFoldDB" id="A0A7W6JNZ5"/>
<comment type="caution">
    <text evidence="1">The sequence shown here is derived from an EMBL/GenBank/DDBJ whole genome shotgun (WGS) entry which is preliminary data.</text>
</comment>
<keyword evidence="2" id="KW-1185">Reference proteome</keyword>
<name>A0A7W6JNZ5_9SPHN</name>
<evidence type="ECO:0000313" key="1">
    <source>
        <dbReference type="EMBL" id="MBB4096808.1"/>
    </source>
</evidence>
<proteinExistence type="predicted"/>
<reference evidence="1 2" key="1">
    <citation type="submission" date="2020-08" db="EMBL/GenBank/DDBJ databases">
        <title>Genomic Encyclopedia of Type Strains, Phase IV (KMG-IV): sequencing the most valuable type-strain genomes for metagenomic binning, comparative biology and taxonomic classification.</title>
        <authorList>
            <person name="Goeker M."/>
        </authorList>
    </citation>
    <scope>NUCLEOTIDE SEQUENCE [LARGE SCALE GENOMIC DNA]</scope>
    <source>
        <strain evidence="1 2">DSM 101806</strain>
    </source>
</reference>